<protein>
    <submittedName>
        <fullName evidence="1">Uncharacterized protein</fullName>
    </submittedName>
</protein>
<sequence length="246" mass="27533">MTSASLINTVGAIGNVISFVLFFSPAPTFYKIIKKKDVEEFKPDPYLVTLLNCAIWVFYGMPYVQPHGIYFVIVDGAGFVFQFVYLTIFYVYANNKGRKKFLLYLLIEVIFFAVIVVITMLALHDTTKRSSVVGILGILCAIFNALMYVSPLTIMTKVRKTKSVKYMPFCLSLAIFLDGLVWTINALITPFALTHAFGIYVMISTSIGAISGLVQLILYAYYWCMGENNVDDDDAEHVLNLAVVSV</sequence>
<dbReference type="EMBL" id="CASHSV030000409">
    <property type="protein sequence ID" value="CAJ2663390.1"/>
    <property type="molecule type" value="Genomic_DNA"/>
</dbReference>
<accession>A0ACB0L201</accession>
<evidence type="ECO:0000313" key="1">
    <source>
        <dbReference type="EMBL" id="CAJ2663390.1"/>
    </source>
</evidence>
<dbReference type="Proteomes" id="UP001177021">
    <property type="component" value="Unassembled WGS sequence"/>
</dbReference>
<keyword evidence="2" id="KW-1185">Reference proteome</keyword>
<gene>
    <name evidence="1" type="ORF">MILVUS5_LOCUS28829</name>
</gene>
<name>A0ACB0L201_TRIPR</name>
<reference evidence="1" key="1">
    <citation type="submission" date="2023-10" db="EMBL/GenBank/DDBJ databases">
        <authorList>
            <person name="Rodriguez Cubillos JULIANA M."/>
            <person name="De Vega J."/>
        </authorList>
    </citation>
    <scope>NUCLEOTIDE SEQUENCE</scope>
</reference>
<evidence type="ECO:0000313" key="2">
    <source>
        <dbReference type="Proteomes" id="UP001177021"/>
    </source>
</evidence>
<organism evidence="1 2">
    <name type="scientific">Trifolium pratense</name>
    <name type="common">Red clover</name>
    <dbReference type="NCBI Taxonomy" id="57577"/>
    <lineage>
        <taxon>Eukaryota</taxon>
        <taxon>Viridiplantae</taxon>
        <taxon>Streptophyta</taxon>
        <taxon>Embryophyta</taxon>
        <taxon>Tracheophyta</taxon>
        <taxon>Spermatophyta</taxon>
        <taxon>Magnoliopsida</taxon>
        <taxon>eudicotyledons</taxon>
        <taxon>Gunneridae</taxon>
        <taxon>Pentapetalae</taxon>
        <taxon>rosids</taxon>
        <taxon>fabids</taxon>
        <taxon>Fabales</taxon>
        <taxon>Fabaceae</taxon>
        <taxon>Papilionoideae</taxon>
        <taxon>50 kb inversion clade</taxon>
        <taxon>NPAAA clade</taxon>
        <taxon>Hologalegina</taxon>
        <taxon>IRL clade</taxon>
        <taxon>Trifolieae</taxon>
        <taxon>Trifolium</taxon>
    </lineage>
</organism>
<proteinExistence type="predicted"/>
<comment type="caution">
    <text evidence="1">The sequence shown here is derived from an EMBL/GenBank/DDBJ whole genome shotgun (WGS) entry which is preliminary data.</text>
</comment>